<feature type="compositionally biased region" description="Polar residues" evidence="2">
    <location>
        <begin position="379"/>
        <end position="397"/>
    </location>
</feature>
<dbReference type="GeneID" id="106666229"/>
<feature type="compositionally biased region" description="Basic and acidic residues" evidence="2">
    <location>
        <begin position="302"/>
        <end position="311"/>
    </location>
</feature>
<dbReference type="KEGG" id="clec:106666229"/>
<sequence>MAESQAILKKKIKDLKSEISNLVEMSKGVDTNSEILETTSVRQSEQKEIINNVPSEEERSSLSECTPTVIRISKQEEDKKIQQLGSFNAQLAFLSMIQVLEKQHDKGPILCRQPSFKLPPDDSLNIFKLEEIEQQILKVEKKVKLVSRKLLESRKEKAELIRRIEFLENRLIQRSKEEMIATFMKEQPTAKDIENLQLLQEKLIVKSKSSKDLKQLQKQRETLNKILKNAETIISDSSVIKKPRHIIIVEPNIAGVKDKSIHKISRAQDEKDNARSVLGSRENIGLIFTSVDELAGLKPRESVEGEFNEKQKSKRIKKALDDQDAEMENESPSKDPWTGLKLKIPESQVSQETEEESEDVENEKKEETKEKATTKEINKLNNKTNSNDATSNDSGNNEDMKKN</sequence>
<feature type="compositionally biased region" description="Acidic residues" evidence="2">
    <location>
        <begin position="352"/>
        <end position="361"/>
    </location>
</feature>
<evidence type="ECO:0000256" key="1">
    <source>
        <dbReference type="SAM" id="Coils"/>
    </source>
</evidence>
<dbReference type="EnsemblMetazoa" id="XM_014393280.2">
    <property type="protein sequence ID" value="XP_014248766.1"/>
    <property type="gene ID" value="LOC106666229"/>
</dbReference>
<dbReference type="EnsemblMetazoa" id="XM_014393281.1">
    <property type="protein sequence ID" value="XP_014248767.1"/>
    <property type="gene ID" value="LOC106666229"/>
</dbReference>
<evidence type="ECO:0000313" key="3">
    <source>
        <dbReference type="EnsemblMetazoa" id="XP_014248766.1"/>
    </source>
</evidence>
<proteinExistence type="predicted"/>
<name>A0A8I6RNZ7_CIMLE</name>
<evidence type="ECO:0000313" key="4">
    <source>
        <dbReference type="Proteomes" id="UP000494040"/>
    </source>
</evidence>
<feature type="compositionally biased region" description="Basic and acidic residues" evidence="2">
    <location>
        <begin position="362"/>
        <end position="378"/>
    </location>
</feature>
<feature type="region of interest" description="Disordered" evidence="2">
    <location>
        <begin position="302"/>
        <end position="403"/>
    </location>
</feature>
<dbReference type="Proteomes" id="UP000494040">
    <property type="component" value="Unassembled WGS sequence"/>
</dbReference>
<organism evidence="3 4">
    <name type="scientific">Cimex lectularius</name>
    <name type="common">Bed bug</name>
    <name type="synonym">Acanthia lectularia</name>
    <dbReference type="NCBI Taxonomy" id="79782"/>
    <lineage>
        <taxon>Eukaryota</taxon>
        <taxon>Metazoa</taxon>
        <taxon>Ecdysozoa</taxon>
        <taxon>Arthropoda</taxon>
        <taxon>Hexapoda</taxon>
        <taxon>Insecta</taxon>
        <taxon>Pterygota</taxon>
        <taxon>Neoptera</taxon>
        <taxon>Paraneoptera</taxon>
        <taxon>Hemiptera</taxon>
        <taxon>Heteroptera</taxon>
        <taxon>Panheteroptera</taxon>
        <taxon>Cimicomorpha</taxon>
        <taxon>Cimicidae</taxon>
        <taxon>Cimex</taxon>
    </lineage>
</organism>
<evidence type="ECO:0000256" key="2">
    <source>
        <dbReference type="SAM" id="MobiDB-lite"/>
    </source>
</evidence>
<protein>
    <submittedName>
        <fullName evidence="3">Uncharacterized protein</fullName>
    </submittedName>
</protein>
<keyword evidence="4" id="KW-1185">Reference proteome</keyword>
<feature type="coiled-coil region" evidence="1">
    <location>
        <begin position="206"/>
        <end position="233"/>
    </location>
</feature>
<dbReference type="OrthoDB" id="10648833at2759"/>
<dbReference type="AlphaFoldDB" id="A0A8I6RNZ7"/>
<reference evidence="3" key="1">
    <citation type="submission" date="2022-01" db="UniProtKB">
        <authorList>
            <consortium name="EnsemblMetazoa"/>
        </authorList>
    </citation>
    <scope>IDENTIFICATION</scope>
</reference>
<feature type="coiled-coil region" evidence="1">
    <location>
        <begin position="129"/>
        <end position="177"/>
    </location>
</feature>
<dbReference type="RefSeq" id="XP_014248766.1">
    <property type="nucleotide sequence ID" value="XM_014393280.2"/>
</dbReference>
<keyword evidence="1" id="KW-0175">Coiled coil</keyword>
<dbReference type="RefSeq" id="XP_014248767.1">
    <property type="nucleotide sequence ID" value="XM_014393281.1"/>
</dbReference>
<accession>A0A8I6RNZ7</accession>